<sequence length="141" mass="16078">MKKATILFLFIFLIGNASLVSAEIPHQKDINEIQEMNPNVFIHIVTPEVTKAVKKEHGEQATWTPDGIAKLSVHNDHTTKPSKRWYVVKMKILVQAPDTKEKHADLVTSKIITDADLIKMKQIQKVDAFVTVLEYHHDVKE</sequence>
<keyword evidence="1" id="KW-0732">Signal</keyword>
<protein>
    <submittedName>
        <fullName evidence="2">Uncharacterized protein</fullName>
    </submittedName>
</protein>
<dbReference type="RefSeq" id="WP_055738544.1">
    <property type="nucleotide sequence ID" value="NZ_JAAIWL010000018.1"/>
</dbReference>
<evidence type="ECO:0000313" key="2">
    <source>
        <dbReference type="EMBL" id="KQL52837.1"/>
    </source>
</evidence>
<dbReference type="Proteomes" id="UP000051888">
    <property type="component" value="Unassembled WGS sequence"/>
</dbReference>
<feature type="signal peptide" evidence="1">
    <location>
        <begin position="1"/>
        <end position="22"/>
    </location>
</feature>
<dbReference type="PATRIC" id="fig|157838.3.peg.983"/>
<evidence type="ECO:0000313" key="3">
    <source>
        <dbReference type="Proteomes" id="UP000051888"/>
    </source>
</evidence>
<proteinExistence type="predicted"/>
<feature type="chain" id="PRO_5006209324" evidence="1">
    <location>
        <begin position="23"/>
        <end position="141"/>
    </location>
</feature>
<organism evidence="2 3">
    <name type="scientific">Heyndrickxia shackletonii</name>
    <dbReference type="NCBI Taxonomy" id="157838"/>
    <lineage>
        <taxon>Bacteria</taxon>
        <taxon>Bacillati</taxon>
        <taxon>Bacillota</taxon>
        <taxon>Bacilli</taxon>
        <taxon>Bacillales</taxon>
        <taxon>Bacillaceae</taxon>
        <taxon>Heyndrickxia</taxon>
    </lineage>
</organism>
<reference evidence="2 3" key="1">
    <citation type="submission" date="2015-09" db="EMBL/GenBank/DDBJ databases">
        <title>Genome sequencing project for genomic taxonomy and phylogenomics of Bacillus-like bacteria.</title>
        <authorList>
            <person name="Liu B."/>
            <person name="Wang J."/>
            <person name="Zhu Y."/>
            <person name="Liu G."/>
            <person name="Chen Q."/>
            <person name="Chen Z."/>
            <person name="Lan J."/>
            <person name="Che J."/>
            <person name="Ge C."/>
            <person name="Shi H."/>
            <person name="Pan Z."/>
            <person name="Liu X."/>
        </authorList>
    </citation>
    <scope>NUCLEOTIDE SEQUENCE [LARGE SCALE GENOMIC DNA]</scope>
    <source>
        <strain evidence="2 3">LMG 18435</strain>
    </source>
</reference>
<name>A0A0Q3WUV0_9BACI</name>
<dbReference type="STRING" id="157838.AN964_04425"/>
<dbReference type="EMBL" id="LJJC01000004">
    <property type="protein sequence ID" value="KQL52837.1"/>
    <property type="molecule type" value="Genomic_DNA"/>
</dbReference>
<keyword evidence="3" id="KW-1185">Reference proteome</keyword>
<dbReference type="OrthoDB" id="2884755at2"/>
<gene>
    <name evidence="2" type="ORF">AN964_04425</name>
</gene>
<dbReference type="AlphaFoldDB" id="A0A0Q3WUV0"/>
<evidence type="ECO:0000256" key="1">
    <source>
        <dbReference type="SAM" id="SignalP"/>
    </source>
</evidence>
<accession>A0A0Q3WUV0</accession>
<comment type="caution">
    <text evidence="2">The sequence shown here is derived from an EMBL/GenBank/DDBJ whole genome shotgun (WGS) entry which is preliminary data.</text>
</comment>